<evidence type="ECO:0000256" key="3">
    <source>
        <dbReference type="ARBA" id="ARBA00022692"/>
    </source>
</evidence>
<comment type="caution">
    <text evidence="8">The sequence shown here is derived from an EMBL/GenBank/DDBJ whole genome shotgun (WGS) entry which is preliminary data.</text>
</comment>
<keyword evidence="4 6" id="KW-1133">Transmembrane helix</keyword>
<evidence type="ECO:0000256" key="1">
    <source>
        <dbReference type="ARBA" id="ARBA00004651"/>
    </source>
</evidence>
<dbReference type="Proteomes" id="UP000224915">
    <property type="component" value="Unassembled WGS sequence"/>
</dbReference>
<keyword evidence="5 6" id="KW-0472">Membrane</keyword>
<evidence type="ECO:0000313" key="8">
    <source>
        <dbReference type="EMBL" id="PFG20873.1"/>
    </source>
</evidence>
<dbReference type="OrthoDB" id="5125307at2"/>
<dbReference type="Pfam" id="PF13396">
    <property type="entry name" value="PLDc_N"/>
    <property type="match status" value="1"/>
</dbReference>
<dbReference type="InterPro" id="IPR027379">
    <property type="entry name" value="CLS_N"/>
</dbReference>
<protein>
    <submittedName>
        <fullName evidence="8">Phospholipase D-like protein</fullName>
    </submittedName>
</protein>
<keyword evidence="9" id="KW-1185">Reference proteome</keyword>
<keyword evidence="3 6" id="KW-0812">Transmembrane</keyword>
<evidence type="ECO:0000256" key="5">
    <source>
        <dbReference type="ARBA" id="ARBA00023136"/>
    </source>
</evidence>
<feature type="transmembrane region" description="Helical" evidence="6">
    <location>
        <begin position="50"/>
        <end position="68"/>
    </location>
</feature>
<dbReference type="AlphaFoldDB" id="A0A2A9D2J0"/>
<evidence type="ECO:0000256" key="6">
    <source>
        <dbReference type="SAM" id="Phobius"/>
    </source>
</evidence>
<evidence type="ECO:0000259" key="7">
    <source>
        <dbReference type="Pfam" id="PF13396"/>
    </source>
</evidence>
<evidence type="ECO:0000256" key="4">
    <source>
        <dbReference type="ARBA" id="ARBA00022989"/>
    </source>
</evidence>
<evidence type="ECO:0000313" key="9">
    <source>
        <dbReference type="Proteomes" id="UP000224915"/>
    </source>
</evidence>
<reference evidence="8 9" key="1">
    <citation type="submission" date="2017-10" db="EMBL/GenBank/DDBJ databases">
        <title>Sequencing the genomes of 1000 actinobacteria strains.</title>
        <authorList>
            <person name="Klenk H.-P."/>
        </authorList>
    </citation>
    <scope>NUCLEOTIDE SEQUENCE [LARGE SCALE GENOMIC DNA]</scope>
    <source>
        <strain evidence="8 9">DSM 21801</strain>
    </source>
</reference>
<dbReference type="EMBL" id="PDJD01000001">
    <property type="protein sequence ID" value="PFG20873.1"/>
    <property type="molecule type" value="Genomic_DNA"/>
</dbReference>
<dbReference type="GO" id="GO:0005886">
    <property type="term" value="C:plasma membrane"/>
    <property type="evidence" value="ECO:0007669"/>
    <property type="project" value="UniProtKB-SubCell"/>
</dbReference>
<gene>
    <name evidence="8" type="ORF">ATL40_2488</name>
</gene>
<accession>A0A2A9D2J0</accession>
<proteinExistence type="predicted"/>
<name>A0A2A9D2J0_9MICO</name>
<keyword evidence="2" id="KW-1003">Cell membrane</keyword>
<evidence type="ECO:0000256" key="2">
    <source>
        <dbReference type="ARBA" id="ARBA00022475"/>
    </source>
</evidence>
<sequence length="79" mass="8863">MGHRKNFRDLPRKRKVQIVIVAAAQLALHGYAWRDLITRPADQVKGPKLPWGLALLVNWIGPIAYLAAGREKRDALPAD</sequence>
<feature type="domain" description="Cardiolipin synthase N-terminal" evidence="7">
    <location>
        <begin position="31"/>
        <end position="70"/>
    </location>
</feature>
<organism evidence="8 9">
    <name type="scientific">Serinibacter salmoneus</name>
    <dbReference type="NCBI Taxonomy" id="556530"/>
    <lineage>
        <taxon>Bacteria</taxon>
        <taxon>Bacillati</taxon>
        <taxon>Actinomycetota</taxon>
        <taxon>Actinomycetes</taxon>
        <taxon>Micrococcales</taxon>
        <taxon>Beutenbergiaceae</taxon>
        <taxon>Serinibacter</taxon>
    </lineage>
</organism>
<comment type="subcellular location">
    <subcellularLocation>
        <location evidence="1">Cell membrane</location>
        <topology evidence="1">Multi-pass membrane protein</topology>
    </subcellularLocation>
</comment>